<dbReference type="PANTHER" id="PTHR39168">
    <property type="entry name" value="TRANSCRIPTIONAL REGULATOR-RELATED"/>
    <property type="match status" value="1"/>
</dbReference>
<dbReference type="InterPro" id="IPR036388">
    <property type="entry name" value="WH-like_DNA-bd_sf"/>
</dbReference>
<dbReference type="GO" id="GO:0003700">
    <property type="term" value="F:DNA-binding transcription factor activity"/>
    <property type="evidence" value="ECO:0007669"/>
    <property type="project" value="InterPro"/>
</dbReference>
<dbReference type="SUPFAM" id="SSF46785">
    <property type="entry name" value="Winged helix' DNA-binding domain"/>
    <property type="match status" value="1"/>
</dbReference>
<comment type="caution">
    <text evidence="2">The sequence shown here is derived from an EMBL/GenBank/DDBJ whole genome shotgun (WGS) entry which is preliminary data.</text>
</comment>
<organism evidence="2 3">
    <name type="scientific">Chimaeribacter arupi</name>
    <dbReference type="NCBI Taxonomy" id="2060066"/>
    <lineage>
        <taxon>Bacteria</taxon>
        <taxon>Pseudomonadati</taxon>
        <taxon>Pseudomonadota</taxon>
        <taxon>Gammaproteobacteria</taxon>
        <taxon>Enterobacterales</taxon>
        <taxon>Yersiniaceae</taxon>
        <taxon>Chimaeribacter</taxon>
    </lineage>
</organism>
<dbReference type="SMART" id="SM00418">
    <property type="entry name" value="HTH_ARSR"/>
    <property type="match status" value="1"/>
</dbReference>
<dbReference type="GO" id="GO:0010288">
    <property type="term" value="P:response to lead ion"/>
    <property type="evidence" value="ECO:0007669"/>
    <property type="project" value="TreeGrafter"/>
</dbReference>
<dbReference type="Gene3D" id="1.10.10.10">
    <property type="entry name" value="Winged helix-like DNA-binding domain superfamily/Winged helix DNA-binding domain"/>
    <property type="match status" value="1"/>
</dbReference>
<dbReference type="PANTHER" id="PTHR39168:SF1">
    <property type="entry name" value="TRANSCRIPTIONAL REGULATORY PROTEIN"/>
    <property type="match status" value="1"/>
</dbReference>
<dbReference type="InterPro" id="IPR001845">
    <property type="entry name" value="HTH_ArsR_DNA-bd_dom"/>
</dbReference>
<accession>A0A2N5ELW8</accession>
<feature type="domain" description="HTH arsR-type" evidence="1">
    <location>
        <begin position="22"/>
        <end position="115"/>
    </location>
</feature>
<dbReference type="EMBL" id="PJZK01000012">
    <property type="protein sequence ID" value="PLR48417.1"/>
    <property type="molecule type" value="Genomic_DNA"/>
</dbReference>
<dbReference type="GO" id="GO:0097063">
    <property type="term" value="F:cadmium ion sensor activity"/>
    <property type="evidence" value="ECO:0007669"/>
    <property type="project" value="TreeGrafter"/>
</dbReference>
<dbReference type="GO" id="GO:0032791">
    <property type="term" value="F:lead ion binding"/>
    <property type="evidence" value="ECO:0007669"/>
    <property type="project" value="TreeGrafter"/>
</dbReference>
<dbReference type="GO" id="GO:0046686">
    <property type="term" value="P:response to cadmium ion"/>
    <property type="evidence" value="ECO:0007669"/>
    <property type="project" value="TreeGrafter"/>
</dbReference>
<proteinExistence type="predicted"/>
<protein>
    <submittedName>
        <fullName evidence="2">Transcriptional regulator</fullName>
    </submittedName>
</protein>
<keyword evidence="3" id="KW-1185">Reference proteome</keyword>
<dbReference type="Pfam" id="PF01022">
    <property type="entry name" value="HTH_5"/>
    <property type="match status" value="1"/>
</dbReference>
<dbReference type="InterPro" id="IPR011991">
    <property type="entry name" value="ArsR-like_HTH"/>
</dbReference>
<dbReference type="GO" id="GO:0003677">
    <property type="term" value="F:DNA binding"/>
    <property type="evidence" value="ECO:0007669"/>
    <property type="project" value="TreeGrafter"/>
</dbReference>
<dbReference type="CDD" id="cd00090">
    <property type="entry name" value="HTH_ARSR"/>
    <property type="match status" value="1"/>
</dbReference>
<evidence type="ECO:0000313" key="2">
    <source>
        <dbReference type="EMBL" id="PLR48417.1"/>
    </source>
</evidence>
<reference evidence="2 3" key="1">
    <citation type="submission" date="2017-12" db="EMBL/GenBank/DDBJ databases">
        <title>Characterization of six clinical isolates of Enterochimera gen. nov., a novel genus of the Yersiniaciae family and the three species Enterochimera arupensis sp. nov., Enterochimera coloradensis sp. nov, and Enterochimera californica sp. nov.</title>
        <authorList>
            <person name="Rossi A."/>
            <person name="Fisher M."/>
        </authorList>
    </citation>
    <scope>NUCLEOTIDE SEQUENCE [LARGE SCALE GENOMIC DNA]</scope>
    <source>
        <strain evidence="2 3">2016Iso1</strain>
    </source>
</reference>
<dbReference type="OrthoDB" id="9797716at2"/>
<sequence>MPYETTPYETAADPASPQADALPLEHHLAALAAAVADSSRAAMLCLLMDGRAYTATELGTVAGIAASTASAHLARLTEQHLVTMVKQGRYRYFRLAGAAVARMLEGLMGLAGGGATVRSSTPPALRFARTCYHHMAGTLGVHLHDRFLALGWLTGDGHYQLSEAGQAGLQRMGLALTPPPLPTACYCLDWSERRGHLAGALGAQLLQLFEQRRWVQRHLDSRALTLTAAGRQAVARHLGALPASAHR</sequence>
<gene>
    <name evidence="2" type="ORF">CYR34_13060</name>
</gene>
<name>A0A2N5ELW8_9GAMM</name>
<dbReference type="Proteomes" id="UP000234626">
    <property type="component" value="Unassembled WGS sequence"/>
</dbReference>
<dbReference type="PROSITE" id="PS50987">
    <property type="entry name" value="HTH_ARSR_2"/>
    <property type="match status" value="1"/>
</dbReference>
<evidence type="ECO:0000313" key="3">
    <source>
        <dbReference type="Proteomes" id="UP000234626"/>
    </source>
</evidence>
<evidence type="ECO:0000259" key="1">
    <source>
        <dbReference type="PROSITE" id="PS50987"/>
    </source>
</evidence>
<dbReference type="InterPro" id="IPR052543">
    <property type="entry name" value="HTH_Metal-responsive_Reg"/>
</dbReference>
<dbReference type="RefSeq" id="WP_101835182.1">
    <property type="nucleotide sequence ID" value="NZ_PJZK01000012.1"/>
</dbReference>
<dbReference type="InterPro" id="IPR036390">
    <property type="entry name" value="WH_DNA-bd_sf"/>
</dbReference>
<dbReference type="AlphaFoldDB" id="A0A2N5ELW8"/>